<dbReference type="Proteomes" id="UP001487740">
    <property type="component" value="Unassembled WGS sequence"/>
</dbReference>
<comment type="caution">
    <text evidence="1">The sequence shown here is derived from an EMBL/GenBank/DDBJ whole genome shotgun (WGS) entry which is preliminary data.</text>
</comment>
<name>A0AAW0V084_SCYPA</name>
<evidence type="ECO:0000313" key="2">
    <source>
        <dbReference type="Proteomes" id="UP001487740"/>
    </source>
</evidence>
<gene>
    <name evidence="1" type="ORF">O3P69_000234</name>
</gene>
<evidence type="ECO:0000313" key="1">
    <source>
        <dbReference type="EMBL" id="KAK8404027.1"/>
    </source>
</evidence>
<dbReference type="EMBL" id="JARAKH010000005">
    <property type="protein sequence ID" value="KAK8404027.1"/>
    <property type="molecule type" value="Genomic_DNA"/>
</dbReference>
<keyword evidence="2" id="KW-1185">Reference proteome</keyword>
<organism evidence="1 2">
    <name type="scientific">Scylla paramamosain</name>
    <name type="common">Mud crab</name>
    <dbReference type="NCBI Taxonomy" id="85552"/>
    <lineage>
        <taxon>Eukaryota</taxon>
        <taxon>Metazoa</taxon>
        <taxon>Ecdysozoa</taxon>
        <taxon>Arthropoda</taxon>
        <taxon>Crustacea</taxon>
        <taxon>Multicrustacea</taxon>
        <taxon>Malacostraca</taxon>
        <taxon>Eumalacostraca</taxon>
        <taxon>Eucarida</taxon>
        <taxon>Decapoda</taxon>
        <taxon>Pleocyemata</taxon>
        <taxon>Brachyura</taxon>
        <taxon>Eubrachyura</taxon>
        <taxon>Portunoidea</taxon>
        <taxon>Portunidae</taxon>
        <taxon>Portuninae</taxon>
        <taxon>Scylla</taxon>
    </lineage>
</organism>
<accession>A0AAW0V084</accession>
<sequence>MLCGRNETRGDSAEPPCGPFFCQIGPPSRLHRLPQIGSFGRVLLNEWTDLPHEEEEEEEEKKTDPASVRLGKLMMGFFALLDDKQDSGRGLMSYSSRTKYRFVEIKSLPRRPLDKWDKFPEKRDSILSGPSSLNRSIVCHRELLFLLTPLVLSSRLSGSPLGPPFLLIRPSTLRFVPRRDVLGPVCNDPKRSNETTISPVMKPACHESSSCLAPLADATPVWKFIGT</sequence>
<dbReference type="AlphaFoldDB" id="A0AAW0V084"/>
<protein>
    <submittedName>
        <fullName evidence="1">Uncharacterized protein</fullName>
    </submittedName>
</protein>
<proteinExistence type="predicted"/>
<reference evidence="1 2" key="1">
    <citation type="submission" date="2023-03" db="EMBL/GenBank/DDBJ databases">
        <title>High-quality genome of Scylla paramamosain provides insights in environmental adaptation.</title>
        <authorList>
            <person name="Zhang L."/>
        </authorList>
    </citation>
    <scope>NUCLEOTIDE SEQUENCE [LARGE SCALE GENOMIC DNA]</scope>
    <source>
        <strain evidence="1">LZ_2023a</strain>
        <tissue evidence="1">Muscle</tissue>
    </source>
</reference>